<evidence type="ECO:0000313" key="9">
    <source>
        <dbReference type="EMBL" id="TCK99970.1"/>
    </source>
</evidence>
<keyword evidence="6 7" id="KW-0472">Membrane</keyword>
<feature type="transmembrane region" description="Helical" evidence="7">
    <location>
        <begin position="54"/>
        <end position="74"/>
    </location>
</feature>
<evidence type="ECO:0000256" key="6">
    <source>
        <dbReference type="ARBA" id="ARBA00023136"/>
    </source>
</evidence>
<gene>
    <name evidence="9" type="ORF">BXY66_3677</name>
</gene>
<evidence type="ECO:0000313" key="10">
    <source>
        <dbReference type="Proteomes" id="UP000295673"/>
    </source>
</evidence>
<protein>
    <submittedName>
        <fullName evidence="9">Sterol desaturase/sphingolipid hydroxylase (Fatty acid hydroxylase superfamily)</fullName>
    </submittedName>
</protein>
<feature type="transmembrane region" description="Helical" evidence="7">
    <location>
        <begin position="86"/>
        <end position="103"/>
    </location>
</feature>
<feature type="domain" description="Fatty acid hydroxylase" evidence="8">
    <location>
        <begin position="91"/>
        <end position="223"/>
    </location>
</feature>
<dbReference type="InterPro" id="IPR006694">
    <property type="entry name" value="Fatty_acid_hydroxylase"/>
</dbReference>
<dbReference type="GO" id="GO:0050479">
    <property type="term" value="F:glyceryl-ether monooxygenase activity"/>
    <property type="evidence" value="ECO:0007669"/>
    <property type="project" value="TreeGrafter"/>
</dbReference>
<evidence type="ECO:0000256" key="2">
    <source>
        <dbReference type="ARBA" id="ARBA00022692"/>
    </source>
</evidence>
<dbReference type="PANTHER" id="PTHR21624:SF1">
    <property type="entry name" value="ALKYLGLYCEROL MONOOXYGENASE"/>
    <property type="match status" value="1"/>
</dbReference>
<dbReference type="GO" id="GO:0012505">
    <property type="term" value="C:endomembrane system"/>
    <property type="evidence" value="ECO:0007669"/>
    <property type="project" value="UniProtKB-SubCell"/>
</dbReference>
<feature type="transmembrane region" description="Helical" evidence="7">
    <location>
        <begin position="15"/>
        <end position="34"/>
    </location>
</feature>
<evidence type="ECO:0000256" key="3">
    <source>
        <dbReference type="ARBA" id="ARBA00022989"/>
    </source>
</evidence>
<dbReference type="OrthoDB" id="9770329at2"/>
<keyword evidence="10" id="KW-1185">Reference proteome</keyword>
<keyword evidence="5" id="KW-0443">Lipid metabolism</keyword>
<reference evidence="9 10" key="1">
    <citation type="submission" date="2019-03" db="EMBL/GenBank/DDBJ databases">
        <title>Genomic Encyclopedia of Archaeal and Bacterial Type Strains, Phase II (KMG-II): from individual species to whole genera.</title>
        <authorList>
            <person name="Goeker M."/>
        </authorList>
    </citation>
    <scope>NUCLEOTIDE SEQUENCE [LARGE SCALE GENOMIC DNA]</scope>
    <source>
        <strain evidence="9 10">DSM 26433</strain>
    </source>
</reference>
<dbReference type="AlphaFoldDB" id="A0A4R1N8T4"/>
<dbReference type="Pfam" id="PF04116">
    <property type="entry name" value="FA_hydroxylase"/>
    <property type="match status" value="1"/>
</dbReference>
<evidence type="ECO:0000256" key="5">
    <source>
        <dbReference type="ARBA" id="ARBA00023098"/>
    </source>
</evidence>
<name>A0A4R1N8T4_9RHOB</name>
<comment type="subcellular location">
    <subcellularLocation>
        <location evidence="1">Endomembrane system</location>
        <topology evidence="1">Multi-pass membrane protein</topology>
    </subcellularLocation>
</comment>
<dbReference type="GO" id="GO:0005506">
    <property type="term" value="F:iron ion binding"/>
    <property type="evidence" value="ECO:0007669"/>
    <property type="project" value="InterPro"/>
</dbReference>
<dbReference type="InterPro" id="IPR051689">
    <property type="entry name" value="Sterol_desaturase/TMEM195"/>
</dbReference>
<keyword evidence="3 7" id="KW-1133">Transmembrane helix</keyword>
<evidence type="ECO:0000256" key="7">
    <source>
        <dbReference type="SAM" id="Phobius"/>
    </source>
</evidence>
<dbReference type="GO" id="GO:0006643">
    <property type="term" value="P:membrane lipid metabolic process"/>
    <property type="evidence" value="ECO:0007669"/>
    <property type="project" value="TreeGrafter"/>
</dbReference>
<comment type="caution">
    <text evidence="9">The sequence shown here is derived from an EMBL/GenBank/DDBJ whole genome shotgun (WGS) entry which is preliminary data.</text>
</comment>
<dbReference type="RefSeq" id="WP_132861790.1">
    <property type="nucleotide sequence ID" value="NZ_SMGR01000004.1"/>
</dbReference>
<keyword evidence="2 7" id="KW-0812">Transmembrane</keyword>
<dbReference type="EMBL" id="SMGR01000004">
    <property type="protein sequence ID" value="TCK99970.1"/>
    <property type="molecule type" value="Genomic_DNA"/>
</dbReference>
<dbReference type="Proteomes" id="UP000295673">
    <property type="component" value="Unassembled WGS sequence"/>
</dbReference>
<proteinExistence type="predicted"/>
<sequence length="282" mass="31977">MNPEAFIGLAEEIDGVFFLIGAAILLIEIAEAWFKGSLKGKTLLEMIASASTQIPYLLLEVTLMTAAYAALYVVSFELVPWSIPTAWPWLLVALLVADFTYYWEHRIAHQVRLLWTQHAVHHSSRDYNIVTAVRFGPLESVWSLIMHVPMVLVGFSPDVVLGSIIVVLAYQTWLHTELIGKLGPVEWILNTPSHHRVHHGCDAKYLDKNYAGILIIWDRMFGSFQVEEERPRYGLTTDFDSQNPVKVWFSEIPGLVRDIRNAKDGKELRGRLFGPPGWKPDA</sequence>
<organism evidence="9 10">
    <name type="scientific">Shimia isoporae</name>
    <dbReference type="NCBI Taxonomy" id="647720"/>
    <lineage>
        <taxon>Bacteria</taxon>
        <taxon>Pseudomonadati</taxon>
        <taxon>Pseudomonadota</taxon>
        <taxon>Alphaproteobacteria</taxon>
        <taxon>Rhodobacterales</taxon>
        <taxon>Roseobacteraceae</taxon>
    </lineage>
</organism>
<evidence type="ECO:0000256" key="4">
    <source>
        <dbReference type="ARBA" id="ARBA00023002"/>
    </source>
</evidence>
<evidence type="ECO:0000259" key="8">
    <source>
        <dbReference type="Pfam" id="PF04116"/>
    </source>
</evidence>
<dbReference type="GO" id="GO:0008610">
    <property type="term" value="P:lipid biosynthetic process"/>
    <property type="evidence" value="ECO:0007669"/>
    <property type="project" value="InterPro"/>
</dbReference>
<dbReference type="GO" id="GO:0016020">
    <property type="term" value="C:membrane"/>
    <property type="evidence" value="ECO:0007669"/>
    <property type="project" value="GOC"/>
</dbReference>
<evidence type="ECO:0000256" key="1">
    <source>
        <dbReference type="ARBA" id="ARBA00004127"/>
    </source>
</evidence>
<keyword evidence="4" id="KW-0560">Oxidoreductase</keyword>
<accession>A0A4R1N8T4</accession>
<dbReference type="PANTHER" id="PTHR21624">
    <property type="entry name" value="STEROL DESATURASE-RELATED PROTEIN"/>
    <property type="match status" value="1"/>
</dbReference>